<dbReference type="InterPro" id="IPR013830">
    <property type="entry name" value="SGNH_hydro"/>
</dbReference>
<sequence length="232" mass="23068">MAIGDSFTAGQGAPPYSSETCKQSKWAGYPRIAAAASLGAYKLTANNACSGARIADVPAQLAGADPATALVTLTVGGIDAGSNGVLAACAAGPDTDQCRAAIAASTAAIAALGPQLVGLYNQLAATLPDARIVVLNYPRLFKPGAAPLGELVNAGTDALNAVIAGAVAATGNPKVTLVNVTDEFAGHAIGDKLPYIGFNPADVTAAANFHPNALGNLLGYTRALVSDGVLRR</sequence>
<dbReference type="PANTHER" id="PTHR37981">
    <property type="entry name" value="LIPASE 2"/>
    <property type="match status" value="1"/>
</dbReference>
<evidence type="ECO:0000313" key="3">
    <source>
        <dbReference type="Proteomes" id="UP000237755"/>
    </source>
</evidence>
<dbReference type="InterPro" id="IPR037460">
    <property type="entry name" value="SEST-like"/>
</dbReference>
<evidence type="ECO:0000259" key="1">
    <source>
        <dbReference type="Pfam" id="PF13472"/>
    </source>
</evidence>
<gene>
    <name evidence="2" type="ORF">GY24_11915</name>
</gene>
<keyword evidence="3" id="KW-1185">Reference proteome</keyword>
<reference evidence="2 3" key="1">
    <citation type="journal article" date="2008" name="Int. J. Syst. Evol. Microbiol.">
        <title>Leifsonia pindariensis sp. nov., isolated from the Pindari glacier of the Indian Himalayas, and emended description of the genus Leifsonia.</title>
        <authorList>
            <person name="Reddy G.S."/>
            <person name="Prabagaran S.R."/>
            <person name="Shivaji S."/>
        </authorList>
    </citation>
    <scope>NUCLEOTIDE SEQUENCE [LARGE SCALE GENOMIC DNA]</scope>
    <source>
        <strain evidence="2 3">PON 10</strain>
    </source>
</reference>
<name>A0ABX5AV87_9MICO</name>
<dbReference type="Gene3D" id="3.40.50.1110">
    <property type="entry name" value="SGNH hydrolase"/>
    <property type="match status" value="1"/>
</dbReference>
<dbReference type="PANTHER" id="PTHR37981:SF1">
    <property type="entry name" value="SGNH HYDROLASE-TYPE ESTERASE DOMAIN-CONTAINING PROTEIN"/>
    <property type="match status" value="1"/>
</dbReference>
<proteinExistence type="predicted"/>
<comment type="caution">
    <text evidence="2">The sequence shown here is derived from an EMBL/GenBank/DDBJ whole genome shotgun (WGS) entry which is preliminary data.</text>
</comment>
<accession>A0ABX5AV87</accession>
<dbReference type="Proteomes" id="UP000237755">
    <property type="component" value="Unassembled WGS sequence"/>
</dbReference>
<protein>
    <recommendedName>
        <fullName evidence="1">SGNH hydrolase-type esterase domain-containing protein</fullName>
    </recommendedName>
</protein>
<dbReference type="SUPFAM" id="SSF52266">
    <property type="entry name" value="SGNH hydrolase"/>
    <property type="match status" value="1"/>
</dbReference>
<organism evidence="2 3">
    <name type="scientific">Microterricola pindariensis</name>
    <dbReference type="NCBI Taxonomy" id="478010"/>
    <lineage>
        <taxon>Bacteria</taxon>
        <taxon>Bacillati</taxon>
        <taxon>Actinomycetota</taxon>
        <taxon>Actinomycetes</taxon>
        <taxon>Micrococcales</taxon>
        <taxon>Microbacteriaceae</taxon>
        <taxon>Microterricola</taxon>
    </lineage>
</organism>
<evidence type="ECO:0000313" key="2">
    <source>
        <dbReference type="EMBL" id="PPL17084.1"/>
    </source>
</evidence>
<dbReference type="Pfam" id="PF13472">
    <property type="entry name" value="Lipase_GDSL_2"/>
    <property type="match status" value="1"/>
</dbReference>
<feature type="domain" description="SGNH hydrolase-type esterase" evidence="1">
    <location>
        <begin position="2"/>
        <end position="216"/>
    </location>
</feature>
<dbReference type="CDD" id="cd01823">
    <property type="entry name" value="SEST_like"/>
    <property type="match status" value="1"/>
</dbReference>
<dbReference type="InterPro" id="IPR036514">
    <property type="entry name" value="SGNH_hydro_sf"/>
</dbReference>
<dbReference type="EMBL" id="MPZN01000040">
    <property type="protein sequence ID" value="PPL17084.1"/>
    <property type="molecule type" value="Genomic_DNA"/>
</dbReference>